<evidence type="ECO:0000259" key="22">
    <source>
        <dbReference type="PROSITE" id="PS50868"/>
    </source>
</evidence>
<dbReference type="PROSITE" id="PS50868">
    <property type="entry name" value="POST_SET"/>
    <property type="match status" value="1"/>
</dbReference>
<keyword evidence="9" id="KW-0221">Differentiation</keyword>
<dbReference type="Gene3D" id="2.40.50.40">
    <property type="match status" value="1"/>
</dbReference>
<dbReference type="InterPro" id="IPR000953">
    <property type="entry name" value="Chromo/chromo_shadow_dom"/>
</dbReference>
<dbReference type="PIRSF" id="PIRSF009343">
    <property type="entry name" value="SUV39_SET"/>
    <property type="match status" value="1"/>
</dbReference>
<keyword evidence="8 17" id="KW-0479">Metal-binding</keyword>
<dbReference type="InterPro" id="IPR050973">
    <property type="entry name" value="H3K9_Histone-Lys_N-MTase"/>
</dbReference>
<feature type="binding site" evidence="18">
    <location>
        <position position="182"/>
    </location>
    <ligand>
        <name>Zn(2+)</name>
        <dbReference type="ChEBI" id="CHEBI:29105"/>
        <label>1</label>
    </ligand>
</feature>
<feature type="binding site" evidence="18">
    <location>
        <position position="325"/>
    </location>
    <ligand>
        <name>Zn(2+)</name>
        <dbReference type="ChEBI" id="CHEBI:29105"/>
        <label>4</label>
    </ligand>
</feature>
<dbReference type="AlphaFoldDB" id="A0A8C5HB66"/>
<feature type="binding site" evidence="18">
    <location>
        <position position="231"/>
    </location>
    <ligand>
        <name>Zn(2+)</name>
        <dbReference type="ChEBI" id="CHEBI:29105"/>
        <label>3</label>
    </ligand>
</feature>
<feature type="binding site" evidence="18">
    <location>
        <position position="180"/>
    </location>
    <ligand>
        <name>Zn(2+)</name>
        <dbReference type="ChEBI" id="CHEBI:29105"/>
        <label>2</label>
    </ligand>
</feature>
<keyword evidence="13" id="KW-0804">Transcription</keyword>
<evidence type="ECO:0000256" key="10">
    <source>
        <dbReference type="ARBA" id="ARBA00022833"/>
    </source>
</evidence>
<dbReference type="InterPro" id="IPR001214">
    <property type="entry name" value="SET_dom"/>
</dbReference>
<dbReference type="SUPFAM" id="SSF82199">
    <property type="entry name" value="SET domain"/>
    <property type="match status" value="1"/>
</dbReference>
<organism evidence="23 24">
    <name type="scientific">Gouania willdenowi</name>
    <name type="common">Blunt-snouted clingfish</name>
    <name type="synonym">Lepadogaster willdenowi</name>
    <dbReference type="NCBI Taxonomy" id="441366"/>
    <lineage>
        <taxon>Eukaryota</taxon>
        <taxon>Metazoa</taxon>
        <taxon>Chordata</taxon>
        <taxon>Craniata</taxon>
        <taxon>Vertebrata</taxon>
        <taxon>Euteleostomi</taxon>
        <taxon>Actinopterygii</taxon>
        <taxon>Neopterygii</taxon>
        <taxon>Teleostei</taxon>
        <taxon>Neoteleostei</taxon>
        <taxon>Acanthomorphata</taxon>
        <taxon>Ovalentaria</taxon>
        <taxon>Blenniimorphae</taxon>
        <taxon>Blenniiformes</taxon>
        <taxon>Gobiesocoidei</taxon>
        <taxon>Gobiesocidae</taxon>
        <taxon>Gobiesocinae</taxon>
        <taxon>Gouania</taxon>
    </lineage>
</organism>
<proteinExistence type="inferred from homology"/>
<feature type="binding site" evidence="18">
    <location>
        <position position="180"/>
    </location>
    <ligand>
        <name>Zn(2+)</name>
        <dbReference type="ChEBI" id="CHEBI:29105"/>
        <label>1</label>
    </ligand>
</feature>
<dbReference type="GO" id="GO:0008270">
    <property type="term" value="F:zinc ion binding"/>
    <property type="evidence" value="ECO:0007669"/>
    <property type="project" value="UniProtKB-UniRule"/>
</dbReference>
<evidence type="ECO:0000313" key="23">
    <source>
        <dbReference type="Ensembl" id="ENSGWIP00000042934.1"/>
    </source>
</evidence>
<evidence type="ECO:0000256" key="12">
    <source>
        <dbReference type="ARBA" id="ARBA00023015"/>
    </source>
</evidence>
<dbReference type="Ensembl" id="ENSGWIT00000046573.1">
    <property type="protein sequence ID" value="ENSGWIP00000042934.1"/>
    <property type="gene ID" value="ENSGWIG00000021493.1"/>
</dbReference>
<keyword evidence="5 17" id="KW-0489">Methyltransferase</keyword>
<dbReference type="Pfam" id="PF05033">
    <property type="entry name" value="Pre-SET"/>
    <property type="match status" value="1"/>
</dbReference>
<evidence type="ECO:0000259" key="19">
    <source>
        <dbReference type="PROSITE" id="PS50013"/>
    </source>
</evidence>
<evidence type="ECO:0000256" key="5">
    <source>
        <dbReference type="ARBA" id="ARBA00022603"/>
    </source>
</evidence>
<dbReference type="InterPro" id="IPR007728">
    <property type="entry name" value="Pre-SET_dom"/>
</dbReference>
<keyword evidence="16" id="KW-0137">Centromere</keyword>
<feature type="domain" description="Post-SET" evidence="22">
    <location>
        <begin position="395"/>
        <end position="411"/>
    </location>
</feature>
<feature type="binding site" evidence="18">
    <location>
        <position position="221"/>
    </location>
    <ligand>
        <name>Zn(2+)</name>
        <dbReference type="ChEBI" id="CHEBI:29105"/>
        <label>3</label>
    </ligand>
</feature>
<dbReference type="Pfam" id="PF00385">
    <property type="entry name" value="Chromo"/>
    <property type="match status" value="1"/>
</dbReference>
<evidence type="ECO:0000256" key="14">
    <source>
        <dbReference type="ARBA" id="ARBA00023242"/>
    </source>
</evidence>
<reference evidence="23" key="3">
    <citation type="submission" date="2025-09" db="UniProtKB">
        <authorList>
            <consortium name="Ensembl"/>
        </authorList>
    </citation>
    <scope>IDENTIFICATION</scope>
</reference>
<evidence type="ECO:0000313" key="24">
    <source>
        <dbReference type="Proteomes" id="UP000694680"/>
    </source>
</evidence>
<evidence type="ECO:0000256" key="6">
    <source>
        <dbReference type="ARBA" id="ARBA00022679"/>
    </source>
</evidence>
<feature type="binding site" evidence="18">
    <location>
        <position position="185"/>
    </location>
    <ligand>
        <name>Zn(2+)</name>
        <dbReference type="ChEBI" id="CHEBI:29105"/>
        <label>1</label>
    </ligand>
</feature>
<dbReference type="EC" id="2.1.1.355" evidence="17"/>
<dbReference type="GO" id="GO:0005634">
    <property type="term" value="C:nucleus"/>
    <property type="evidence" value="ECO:0007669"/>
    <property type="project" value="UniProtKB-SubCell"/>
</dbReference>
<feature type="domain" description="Chromo" evidence="19">
    <location>
        <begin position="43"/>
        <end position="90"/>
    </location>
</feature>
<dbReference type="PROSITE" id="PS50280">
    <property type="entry name" value="SET"/>
    <property type="match status" value="1"/>
</dbReference>
<protein>
    <recommendedName>
        <fullName evidence="17">Histone-lysine N-methyltransferase</fullName>
        <ecNumber evidence="17">2.1.1.355</ecNumber>
    </recommendedName>
</protein>
<keyword evidence="6 17" id="KW-0808">Transferase</keyword>
<comment type="subcellular location">
    <subcellularLocation>
        <location evidence="2">Chromosome</location>
        <location evidence="2">Centromere</location>
    </subcellularLocation>
    <subcellularLocation>
        <location evidence="1 17">Nucleus</location>
    </subcellularLocation>
</comment>
<dbReference type="PROSITE" id="PS00598">
    <property type="entry name" value="CHROMO_1"/>
    <property type="match status" value="1"/>
</dbReference>
<keyword evidence="15" id="KW-0131">Cell cycle</keyword>
<dbReference type="GeneID" id="114467075"/>
<dbReference type="GO" id="GO:0140949">
    <property type="term" value="F:histone H3K9 trimethyltransferase activity"/>
    <property type="evidence" value="ECO:0007669"/>
    <property type="project" value="UniProtKB-EC"/>
</dbReference>
<keyword evidence="12" id="KW-0805">Transcription regulation</keyword>
<accession>A0A8C5HB66</accession>
<dbReference type="CTD" id="445198"/>
<dbReference type="PROSITE" id="PS51579">
    <property type="entry name" value="SAM_MT43_SUVAR39_3"/>
    <property type="match status" value="1"/>
</dbReference>
<comment type="catalytic activity">
    <reaction evidence="17">
        <text>L-lysyl(9)-[histone H3] + 3 S-adenosyl-L-methionine = N(6),N(6),N(6)-trimethyl-L-lysyl(9)-[histone H3] + 3 S-adenosyl-L-homocysteine + 3 H(+)</text>
        <dbReference type="Rhea" id="RHEA:60276"/>
        <dbReference type="Rhea" id="RHEA-COMP:15538"/>
        <dbReference type="Rhea" id="RHEA-COMP:15546"/>
        <dbReference type="ChEBI" id="CHEBI:15378"/>
        <dbReference type="ChEBI" id="CHEBI:29969"/>
        <dbReference type="ChEBI" id="CHEBI:57856"/>
        <dbReference type="ChEBI" id="CHEBI:59789"/>
        <dbReference type="ChEBI" id="CHEBI:61961"/>
        <dbReference type="EC" id="2.1.1.355"/>
    </reaction>
</comment>
<keyword evidence="3" id="KW-0158">Chromosome</keyword>
<evidence type="ECO:0000256" key="11">
    <source>
        <dbReference type="ARBA" id="ARBA00022853"/>
    </source>
</evidence>
<dbReference type="PROSITE" id="PS50013">
    <property type="entry name" value="CHROMO_2"/>
    <property type="match status" value="1"/>
</dbReference>
<dbReference type="InterPro" id="IPR003616">
    <property type="entry name" value="Post-SET_dom"/>
</dbReference>
<comment type="similarity">
    <text evidence="17">Belongs to the class V-like SAM-binding methyltransferase superfamily. Histone-lysine methyltransferase family. Suvar3-9 subfamily.</text>
</comment>
<keyword evidence="7 17" id="KW-0949">S-adenosyl-L-methionine</keyword>
<dbReference type="Pfam" id="PF00856">
    <property type="entry name" value="SET"/>
    <property type="match status" value="1"/>
</dbReference>
<feature type="binding site" evidence="18">
    <location>
        <position position="221"/>
    </location>
    <ligand>
        <name>Zn(2+)</name>
        <dbReference type="ChEBI" id="CHEBI:29105"/>
        <label>2</label>
    </ligand>
</feature>
<dbReference type="Proteomes" id="UP000694680">
    <property type="component" value="Chromosome 7"/>
</dbReference>
<feature type="binding site" evidence="18">
    <location>
        <position position="225"/>
    </location>
    <ligand>
        <name>Zn(2+)</name>
        <dbReference type="ChEBI" id="CHEBI:29105"/>
        <label>2</label>
    </ligand>
</feature>
<evidence type="ECO:0000256" key="7">
    <source>
        <dbReference type="ARBA" id="ARBA00022691"/>
    </source>
</evidence>
<dbReference type="GO" id="GO:0000775">
    <property type="term" value="C:chromosome, centromeric region"/>
    <property type="evidence" value="ECO:0007669"/>
    <property type="project" value="UniProtKB-SubCell"/>
</dbReference>
<evidence type="ECO:0000256" key="8">
    <source>
        <dbReference type="ARBA" id="ARBA00022723"/>
    </source>
</evidence>
<reference evidence="23" key="2">
    <citation type="submission" date="2025-08" db="UniProtKB">
        <authorList>
            <consortium name="Ensembl"/>
        </authorList>
    </citation>
    <scope>IDENTIFICATION</scope>
</reference>
<evidence type="ECO:0000256" key="9">
    <source>
        <dbReference type="ARBA" id="ARBA00022782"/>
    </source>
</evidence>
<dbReference type="InterPro" id="IPR023779">
    <property type="entry name" value="Chromodomain_CS"/>
</dbReference>
<feature type="binding site" evidence="18">
    <location>
        <position position="193"/>
    </location>
    <ligand>
        <name>Zn(2+)</name>
        <dbReference type="ChEBI" id="CHEBI:29105"/>
        <label>1</label>
    </ligand>
</feature>
<dbReference type="OrthoDB" id="308383at2759"/>
<dbReference type="CDD" id="cd18639">
    <property type="entry name" value="CD_SUV39H1_like"/>
    <property type="match status" value="1"/>
</dbReference>
<dbReference type="SUPFAM" id="SSF54160">
    <property type="entry name" value="Chromo domain-like"/>
    <property type="match status" value="1"/>
</dbReference>
<dbReference type="GO" id="GO:0032259">
    <property type="term" value="P:methylation"/>
    <property type="evidence" value="ECO:0007669"/>
    <property type="project" value="UniProtKB-KW"/>
</dbReference>
<evidence type="ECO:0000256" key="18">
    <source>
        <dbReference type="PIRSR" id="PIRSR009343-2"/>
    </source>
</evidence>
<sequence>MAEDLKVCSVPCKVSWMELETLCRSERLHCEELGVNRANINNFEVDFLCDYKKTKEDEFYLVKWRGFLESECTWEPRRNLKCPKLIKQFHIDLDQELRRYKKRCTPKKLDKQMSSFLLQKAKVRLRLQQWEAHLNYTRNHPGRIFVVNDVDLEGPPRNFTYINNYKVGSGIVLDEMAVGCECKDCFKEPISGCCPGASLHRMAYNDKGQVRIRPGQPVYECNAQCRCGPDCPNRVVQKGIQLDLCIFRTENDRGWGVRTLHHIRKNTFVMEYVGEIITSDEAERRGHVYDRQGSTYLFDLDYVEDVYTVDAAHLGNISHFVNHSCNPNLQVFNVFINNIDERLPRIALFSTRAIRAGEELTFDYKMQIDPMDTESTKMDSSFSFAGLPSSPKKRVRVECRCGSDSCRKYLF</sequence>
<feature type="domain" description="SET" evidence="20">
    <location>
        <begin position="242"/>
        <end position="365"/>
    </location>
</feature>
<evidence type="ECO:0000259" key="21">
    <source>
        <dbReference type="PROSITE" id="PS50867"/>
    </source>
</evidence>
<keyword evidence="11 17" id="KW-0156">Chromatin regulator</keyword>
<gene>
    <name evidence="23" type="primary">suv39h1a</name>
</gene>
<evidence type="ECO:0000256" key="4">
    <source>
        <dbReference type="ARBA" id="ARBA00022491"/>
    </source>
</evidence>
<evidence type="ECO:0000256" key="3">
    <source>
        <dbReference type="ARBA" id="ARBA00022454"/>
    </source>
</evidence>
<dbReference type="InterPro" id="IPR046341">
    <property type="entry name" value="SET_dom_sf"/>
</dbReference>
<keyword evidence="10 17" id="KW-0862">Zinc</keyword>
<evidence type="ECO:0000256" key="16">
    <source>
        <dbReference type="ARBA" id="ARBA00023328"/>
    </source>
</evidence>
<evidence type="ECO:0000256" key="15">
    <source>
        <dbReference type="ARBA" id="ARBA00023306"/>
    </source>
</evidence>
<dbReference type="InterPro" id="IPR023780">
    <property type="entry name" value="Chromo_domain"/>
</dbReference>
<dbReference type="RefSeq" id="XP_028308891.1">
    <property type="nucleotide sequence ID" value="XM_028453090.1"/>
</dbReference>
<dbReference type="SMART" id="SM00298">
    <property type="entry name" value="CHROMO"/>
    <property type="match status" value="1"/>
</dbReference>
<reference evidence="23" key="1">
    <citation type="submission" date="2020-06" db="EMBL/GenBank/DDBJ databases">
        <authorList>
            <consortium name="Wellcome Sanger Institute Data Sharing"/>
        </authorList>
    </citation>
    <scope>NUCLEOTIDE SEQUENCE [LARGE SCALE GENOMIC DNA]</scope>
</reference>
<keyword evidence="4" id="KW-0678">Repressor</keyword>
<feature type="binding site" evidence="18">
    <location>
        <position position="406"/>
    </location>
    <ligand>
        <name>Zn(2+)</name>
        <dbReference type="ChEBI" id="CHEBI:29105"/>
        <label>4</label>
    </ligand>
</feature>
<dbReference type="FunFam" id="2.170.270.10:FF:000008">
    <property type="entry name" value="Histone-lysine N-methyltransferase"/>
    <property type="match status" value="1"/>
</dbReference>
<feature type="binding site" evidence="18">
    <location>
        <position position="227"/>
    </location>
    <ligand>
        <name>Zn(2+)</name>
        <dbReference type="ChEBI" id="CHEBI:29105"/>
        <label>3</label>
    </ligand>
</feature>
<evidence type="ECO:0000256" key="13">
    <source>
        <dbReference type="ARBA" id="ARBA00023163"/>
    </source>
</evidence>
<dbReference type="PROSITE" id="PS50867">
    <property type="entry name" value="PRE_SET"/>
    <property type="match status" value="1"/>
</dbReference>
<feature type="domain" description="Pre-SET" evidence="21">
    <location>
        <begin position="178"/>
        <end position="239"/>
    </location>
</feature>
<dbReference type="SMART" id="SM00317">
    <property type="entry name" value="SET"/>
    <property type="match status" value="1"/>
</dbReference>
<dbReference type="SMART" id="SM00508">
    <property type="entry name" value="PostSET"/>
    <property type="match status" value="1"/>
</dbReference>
<dbReference type="PANTHER" id="PTHR46223">
    <property type="entry name" value="HISTONE-LYSINE N-METHYLTRANSFERASE SUV39H"/>
    <property type="match status" value="1"/>
</dbReference>
<evidence type="ECO:0000259" key="20">
    <source>
        <dbReference type="PROSITE" id="PS50280"/>
    </source>
</evidence>
<dbReference type="SMART" id="SM00468">
    <property type="entry name" value="PreSET"/>
    <property type="match status" value="1"/>
</dbReference>
<dbReference type="Gene3D" id="2.170.270.10">
    <property type="entry name" value="SET domain"/>
    <property type="match status" value="1"/>
</dbReference>
<name>A0A8C5HB66_GOUWI</name>
<evidence type="ECO:0000256" key="17">
    <source>
        <dbReference type="PIRNR" id="PIRNR009343"/>
    </source>
</evidence>
<keyword evidence="14 17" id="KW-0539">Nucleus</keyword>
<dbReference type="InterPro" id="IPR011381">
    <property type="entry name" value="H3-K9_MeTrfase_SUV39H1/2-like"/>
</dbReference>
<dbReference type="PANTHER" id="PTHR46223:SF4">
    <property type="entry name" value="HISTONE-LYSINE N-METHYLTRANSFERASE-RELATED"/>
    <property type="match status" value="1"/>
</dbReference>
<feature type="binding site" evidence="18">
    <location>
        <position position="185"/>
    </location>
    <ligand>
        <name>Zn(2+)</name>
        <dbReference type="ChEBI" id="CHEBI:29105"/>
        <label>3</label>
    </ligand>
</feature>
<dbReference type="InterPro" id="IPR016197">
    <property type="entry name" value="Chromo-like_dom_sf"/>
</dbReference>
<evidence type="ECO:0000256" key="1">
    <source>
        <dbReference type="ARBA" id="ARBA00004123"/>
    </source>
</evidence>
<feature type="binding site" evidence="18">
    <location>
        <position position="401"/>
    </location>
    <ligand>
        <name>Zn(2+)</name>
        <dbReference type="ChEBI" id="CHEBI:29105"/>
        <label>4</label>
    </ligand>
</feature>
<keyword evidence="24" id="KW-1185">Reference proteome</keyword>
<dbReference type="GO" id="GO:0030154">
    <property type="term" value="P:cell differentiation"/>
    <property type="evidence" value="ECO:0007669"/>
    <property type="project" value="UniProtKB-KW"/>
</dbReference>
<feature type="binding site" evidence="18">
    <location>
        <position position="399"/>
    </location>
    <ligand>
        <name>Zn(2+)</name>
        <dbReference type="ChEBI" id="CHEBI:29105"/>
        <label>4</label>
    </ligand>
</feature>
<evidence type="ECO:0000256" key="2">
    <source>
        <dbReference type="ARBA" id="ARBA00004584"/>
    </source>
</evidence>
<feature type="binding site" evidence="18">
    <location>
        <position position="194"/>
    </location>
    <ligand>
        <name>Zn(2+)</name>
        <dbReference type="ChEBI" id="CHEBI:29105"/>
        <label>2</label>
    </ligand>
</feature>